<feature type="compositionally biased region" description="Basic and acidic residues" evidence="7">
    <location>
        <begin position="475"/>
        <end position="492"/>
    </location>
</feature>
<dbReference type="SMART" id="SM00283">
    <property type="entry name" value="MA"/>
    <property type="match status" value="1"/>
</dbReference>
<evidence type="ECO:0000256" key="3">
    <source>
        <dbReference type="ARBA" id="ARBA00023224"/>
    </source>
</evidence>
<feature type="coiled-coil region" evidence="6">
    <location>
        <begin position="371"/>
        <end position="437"/>
    </location>
</feature>
<dbReference type="InterPro" id="IPR004090">
    <property type="entry name" value="Chemotax_Me-accpt_rcpt"/>
</dbReference>
<proteinExistence type="inferred from homology"/>
<dbReference type="InterPro" id="IPR004089">
    <property type="entry name" value="MCPsignal_dom"/>
</dbReference>
<dbReference type="Gene3D" id="1.20.120.1530">
    <property type="match status" value="2"/>
</dbReference>
<gene>
    <name evidence="10" type="ORF">EPV75_04045</name>
</gene>
<dbReference type="PROSITE" id="PS50885">
    <property type="entry name" value="HAMP"/>
    <property type="match status" value="1"/>
</dbReference>
<dbReference type="SUPFAM" id="SSF58104">
    <property type="entry name" value="Methyl-accepting chemotaxis protein (MCP) signaling domain"/>
    <property type="match status" value="2"/>
</dbReference>
<accession>A0A410H673</accession>
<dbReference type="InterPro" id="IPR041395">
    <property type="entry name" value="McpB_HAMP_3rd"/>
</dbReference>
<evidence type="ECO:0000256" key="7">
    <source>
        <dbReference type="SAM" id="MobiDB-lite"/>
    </source>
</evidence>
<dbReference type="FunFam" id="1.10.287.950:FF:000001">
    <property type="entry name" value="Methyl-accepting chemotaxis sensory transducer"/>
    <property type="match status" value="1"/>
</dbReference>
<dbReference type="Pfam" id="PF00015">
    <property type="entry name" value="MCPsignal"/>
    <property type="match status" value="1"/>
</dbReference>
<dbReference type="PANTHER" id="PTHR43531">
    <property type="entry name" value="PROTEIN ICFG"/>
    <property type="match status" value="1"/>
</dbReference>
<dbReference type="GO" id="GO:0007165">
    <property type="term" value="P:signal transduction"/>
    <property type="evidence" value="ECO:0007669"/>
    <property type="project" value="UniProtKB-KW"/>
</dbReference>
<feature type="region of interest" description="Disordered" evidence="7">
    <location>
        <begin position="445"/>
        <end position="492"/>
    </location>
</feature>
<dbReference type="GO" id="GO:0004888">
    <property type="term" value="F:transmembrane signaling receptor activity"/>
    <property type="evidence" value="ECO:0007669"/>
    <property type="project" value="InterPro"/>
</dbReference>
<dbReference type="GO" id="GO:0005886">
    <property type="term" value="C:plasma membrane"/>
    <property type="evidence" value="ECO:0007669"/>
    <property type="project" value="TreeGrafter"/>
</dbReference>
<organism evidence="10 11">
    <name type="scientific">Hydrogenovibrio thermophilus</name>
    <dbReference type="NCBI Taxonomy" id="265883"/>
    <lineage>
        <taxon>Bacteria</taxon>
        <taxon>Pseudomonadati</taxon>
        <taxon>Pseudomonadota</taxon>
        <taxon>Gammaproteobacteria</taxon>
        <taxon>Thiotrichales</taxon>
        <taxon>Piscirickettsiaceae</taxon>
        <taxon>Hydrogenovibrio</taxon>
    </lineage>
</organism>
<comment type="subcellular location">
    <subcellularLocation>
        <location evidence="1">Membrane</location>
    </subcellularLocation>
</comment>
<evidence type="ECO:0000313" key="11">
    <source>
        <dbReference type="Proteomes" id="UP000285478"/>
    </source>
</evidence>
<keyword evidence="11" id="KW-1185">Reference proteome</keyword>
<evidence type="ECO:0000313" key="10">
    <source>
        <dbReference type="EMBL" id="QAB16418.1"/>
    </source>
</evidence>
<sequence>MKHVQGTLQSLLQDMDHMSQQHDAGDIDVHVDESKFQGDFQKMATGVNKMVDGHIQVKKKAMAVFESFGKGDFGADIEKLPGKKAFINNAIEAVRHNLKAITADTDMLIQAVADGALDKRANANQFQGDWKQMIEGINRILDGIVQPVNEAIQVLKEIEQGNLTQTINGDYKGHLDDFKQTVNNTVTKLSDVINQTAQASQVVSQGSQEVAQGAMDLSQRVQEQAAAIEETSSTMEEMTSSVKNNAQHAKEASEVAHTVQGQSNSGSTVMKQTIEAMNAIQESSHKISDIVTLIDGIAFQTNLLALNAAVEAARAGEHGRGFAVVAGEVRSLAQKSADAAKEITSLITESVARIDQGTQLASESGEVLSGINQSINEVAQMIEQISQASNQQMEGIDQAHKAISQIDEVTQQNAALVEETAAAADSMNEQAESLDRNMAFFKTGQSVHLPPAKKTDTKPASLPPAKKSNAPAEPKPSDSHESEKASDEWSDF</sequence>
<dbReference type="PROSITE" id="PS50111">
    <property type="entry name" value="CHEMOTAXIS_TRANSDUC_2"/>
    <property type="match status" value="1"/>
</dbReference>
<dbReference type="CDD" id="cd17528">
    <property type="entry name" value="HAMP_III"/>
    <property type="match status" value="1"/>
</dbReference>
<dbReference type="InterPro" id="IPR051310">
    <property type="entry name" value="MCP_chemotaxis"/>
</dbReference>
<evidence type="ECO:0000256" key="4">
    <source>
        <dbReference type="ARBA" id="ARBA00029447"/>
    </source>
</evidence>
<evidence type="ECO:0000256" key="6">
    <source>
        <dbReference type="SAM" id="Coils"/>
    </source>
</evidence>
<comment type="similarity">
    <text evidence="4">Belongs to the methyl-accepting chemotaxis (MCP) protein family.</text>
</comment>
<keyword evidence="2" id="KW-0488">Methylation</keyword>
<dbReference type="KEGG" id="htr:EPV75_04045"/>
<dbReference type="EMBL" id="CP035033">
    <property type="protein sequence ID" value="QAB16418.1"/>
    <property type="molecule type" value="Genomic_DNA"/>
</dbReference>
<evidence type="ECO:0000259" key="9">
    <source>
        <dbReference type="PROSITE" id="PS50885"/>
    </source>
</evidence>
<dbReference type="CDD" id="cd11386">
    <property type="entry name" value="MCP_signal"/>
    <property type="match status" value="1"/>
</dbReference>
<feature type="domain" description="HAMP" evidence="9">
    <location>
        <begin position="142"/>
        <end position="194"/>
    </location>
</feature>
<keyword evidence="3 5" id="KW-0807">Transducer</keyword>
<dbReference type="Gene3D" id="1.10.287.950">
    <property type="entry name" value="Methyl-accepting chemotaxis protein"/>
    <property type="match status" value="1"/>
</dbReference>
<evidence type="ECO:0000256" key="5">
    <source>
        <dbReference type="PROSITE-ProRule" id="PRU00284"/>
    </source>
</evidence>
<feature type="domain" description="Methyl-accepting transducer" evidence="8">
    <location>
        <begin position="199"/>
        <end position="428"/>
    </location>
</feature>
<reference evidence="10 11" key="1">
    <citation type="journal article" date="2018" name="Environ. Microbiol.">
        <title>Genomes of ubiquitous marine and hypersaline Hydrogenovibrio, Thiomicrorhabdus and Thiomicrospira spp. encode a diversity of mechanisms to sustain chemolithoautotrophy in heterogeneous environments.</title>
        <authorList>
            <person name="Scott K.M."/>
            <person name="Williams J."/>
            <person name="Porter C.M.B."/>
            <person name="Russel S."/>
            <person name="Harmer T.L."/>
            <person name="Paul J.H."/>
            <person name="Antonen K.M."/>
            <person name="Bridges M.K."/>
            <person name="Camper G.J."/>
            <person name="Campla C.K."/>
            <person name="Casella L.G."/>
            <person name="Chase E."/>
            <person name="Conrad J.W."/>
            <person name="Cruz M.C."/>
            <person name="Dunlap D.S."/>
            <person name="Duran L."/>
            <person name="Fahsbender E.M."/>
            <person name="Goldsmith D.B."/>
            <person name="Keeley R.F."/>
            <person name="Kondoff M.R."/>
            <person name="Kussy B.I."/>
            <person name="Lane M.K."/>
            <person name="Lawler S."/>
            <person name="Leigh B.A."/>
            <person name="Lewis C."/>
            <person name="Lostal L.M."/>
            <person name="Marking D."/>
            <person name="Mancera P.A."/>
            <person name="McClenthan E.C."/>
            <person name="McIntyre E.A."/>
            <person name="Mine J.A."/>
            <person name="Modi S."/>
            <person name="Moore B.D."/>
            <person name="Morgan W.A."/>
            <person name="Nelson K.M."/>
            <person name="Nguyen K.N."/>
            <person name="Ogburn N."/>
            <person name="Parrino D.G."/>
            <person name="Pedapudi A.D."/>
            <person name="Pelham R.P."/>
            <person name="Preece A.M."/>
            <person name="Rampersad E.A."/>
            <person name="Richardson J.C."/>
            <person name="Rodgers C.M."/>
            <person name="Schaffer B.L."/>
            <person name="Sheridan N.E."/>
            <person name="Solone M.R."/>
            <person name="Staley Z.R."/>
            <person name="Tabuchi M."/>
            <person name="Waide R.J."/>
            <person name="Wanjugi P.W."/>
            <person name="Young S."/>
            <person name="Clum A."/>
            <person name="Daum C."/>
            <person name="Huntemann M."/>
            <person name="Ivanova N."/>
            <person name="Kyrpides N."/>
            <person name="Mikhailova N."/>
            <person name="Palaniappan K."/>
            <person name="Pillay M."/>
            <person name="Reddy T.B.K."/>
            <person name="Shapiro N."/>
            <person name="Stamatis D."/>
            <person name="Varghese N."/>
            <person name="Woyke T."/>
            <person name="Boden R."/>
            <person name="Freyermuth S.K."/>
            <person name="Kerfeld C.A."/>
        </authorList>
    </citation>
    <scope>NUCLEOTIDE SEQUENCE [LARGE SCALE GENOMIC DNA]</scope>
    <source>
        <strain evidence="10 11">JR-2</strain>
    </source>
</reference>
<dbReference type="Pfam" id="PF18575">
    <property type="entry name" value="HAMP_N3"/>
    <property type="match status" value="1"/>
</dbReference>
<keyword evidence="6" id="KW-0175">Coiled coil</keyword>
<evidence type="ECO:0008006" key="12">
    <source>
        <dbReference type="Google" id="ProtNLM"/>
    </source>
</evidence>
<dbReference type="AlphaFoldDB" id="A0A410H673"/>
<dbReference type="GO" id="GO:0006935">
    <property type="term" value="P:chemotaxis"/>
    <property type="evidence" value="ECO:0007669"/>
    <property type="project" value="InterPro"/>
</dbReference>
<evidence type="ECO:0000256" key="2">
    <source>
        <dbReference type="ARBA" id="ARBA00022481"/>
    </source>
</evidence>
<dbReference type="CDD" id="cd17527">
    <property type="entry name" value="HAMP_II"/>
    <property type="match status" value="1"/>
</dbReference>
<dbReference type="Pfam" id="PF18947">
    <property type="entry name" value="HAMP_2"/>
    <property type="match status" value="1"/>
</dbReference>
<evidence type="ECO:0000256" key="1">
    <source>
        <dbReference type="ARBA" id="ARBA00004370"/>
    </source>
</evidence>
<dbReference type="PRINTS" id="PR00260">
    <property type="entry name" value="CHEMTRNSDUCR"/>
</dbReference>
<name>A0A410H673_9GAMM</name>
<evidence type="ECO:0000259" key="8">
    <source>
        <dbReference type="PROSITE" id="PS50111"/>
    </source>
</evidence>
<protein>
    <recommendedName>
        <fullName evidence="12">Chemotaxis protein</fullName>
    </recommendedName>
</protein>
<dbReference type="InterPro" id="IPR003660">
    <property type="entry name" value="HAMP_dom"/>
</dbReference>
<dbReference type="PANTHER" id="PTHR43531:SF14">
    <property type="entry name" value="METHYL-ACCEPTING CHEMOTAXIS PROTEIN I-RELATED"/>
    <property type="match status" value="1"/>
</dbReference>
<dbReference type="Proteomes" id="UP000285478">
    <property type="component" value="Chromosome"/>
</dbReference>